<dbReference type="InterPro" id="IPR004846">
    <property type="entry name" value="T2SS/T3SS_dom"/>
</dbReference>
<dbReference type="Pfam" id="PF13629">
    <property type="entry name" value="T2SS-T3SS_pil_N"/>
    <property type="match status" value="1"/>
</dbReference>
<evidence type="ECO:0000313" key="5">
    <source>
        <dbReference type="EMBL" id="QJE02828.1"/>
    </source>
</evidence>
<dbReference type="PANTHER" id="PTHR30332:SF17">
    <property type="entry name" value="TYPE IV PILIATION SYSTEM PROTEIN DR_0774-RELATED"/>
    <property type="match status" value="1"/>
</dbReference>
<organism evidence="5 6">
    <name type="scientific">Massilia forsythiae</name>
    <dbReference type="NCBI Taxonomy" id="2728020"/>
    <lineage>
        <taxon>Bacteria</taxon>
        <taxon>Pseudomonadati</taxon>
        <taxon>Pseudomonadota</taxon>
        <taxon>Betaproteobacteria</taxon>
        <taxon>Burkholderiales</taxon>
        <taxon>Oxalobacteraceae</taxon>
        <taxon>Telluria group</taxon>
        <taxon>Massilia</taxon>
    </lineage>
</organism>
<feature type="domain" description="Pilus formation protein N-terminal" evidence="4">
    <location>
        <begin position="140"/>
        <end position="205"/>
    </location>
</feature>
<gene>
    <name evidence="5" type="ORF">HH212_24795</name>
</gene>
<dbReference type="Pfam" id="PF00263">
    <property type="entry name" value="Secretin"/>
    <property type="match status" value="1"/>
</dbReference>
<feature type="region of interest" description="Disordered" evidence="2">
    <location>
        <begin position="532"/>
        <end position="562"/>
    </location>
</feature>
<proteinExistence type="inferred from homology"/>
<dbReference type="InterPro" id="IPR032789">
    <property type="entry name" value="T2SS-T3SS_pil_N"/>
</dbReference>
<dbReference type="GO" id="GO:0009306">
    <property type="term" value="P:protein secretion"/>
    <property type="evidence" value="ECO:0007669"/>
    <property type="project" value="InterPro"/>
</dbReference>
<dbReference type="PANTHER" id="PTHR30332">
    <property type="entry name" value="PROBABLE GENERAL SECRETION PATHWAY PROTEIN D"/>
    <property type="match status" value="1"/>
</dbReference>
<evidence type="ECO:0000313" key="6">
    <source>
        <dbReference type="Proteomes" id="UP000502415"/>
    </source>
</evidence>
<dbReference type="InterPro" id="IPR050810">
    <property type="entry name" value="Bact_Secretion_Sys_Channel"/>
</dbReference>
<dbReference type="Proteomes" id="UP000502415">
    <property type="component" value="Chromosome"/>
</dbReference>
<dbReference type="RefSeq" id="WP_170204909.1">
    <property type="nucleotide sequence ID" value="NZ_CP051685.1"/>
</dbReference>
<name>A0A7Z2W0E5_9BURK</name>
<feature type="domain" description="Type II/III secretion system secretin-like" evidence="3">
    <location>
        <begin position="364"/>
        <end position="518"/>
    </location>
</feature>
<dbReference type="KEGG" id="mfy:HH212_24795"/>
<evidence type="ECO:0000259" key="4">
    <source>
        <dbReference type="Pfam" id="PF13629"/>
    </source>
</evidence>
<keyword evidence="6" id="KW-1185">Reference proteome</keyword>
<evidence type="ECO:0000259" key="3">
    <source>
        <dbReference type="Pfam" id="PF00263"/>
    </source>
</evidence>
<evidence type="ECO:0000256" key="2">
    <source>
        <dbReference type="SAM" id="MobiDB-lite"/>
    </source>
</evidence>
<reference evidence="5 6" key="1">
    <citation type="submission" date="2020-04" db="EMBL/GenBank/DDBJ databases">
        <title>Genome sequencing of novel species.</title>
        <authorList>
            <person name="Heo J."/>
            <person name="Kim S.-J."/>
            <person name="Kim J.-S."/>
            <person name="Hong S.-B."/>
            <person name="Kwon S.-W."/>
        </authorList>
    </citation>
    <scope>NUCLEOTIDE SEQUENCE [LARGE SCALE GENOMIC DNA]</scope>
    <source>
        <strain evidence="5 6">GN2-R2</strain>
    </source>
</reference>
<dbReference type="GO" id="GO:0015627">
    <property type="term" value="C:type II protein secretion system complex"/>
    <property type="evidence" value="ECO:0007669"/>
    <property type="project" value="TreeGrafter"/>
</dbReference>
<evidence type="ECO:0000256" key="1">
    <source>
        <dbReference type="RuleBase" id="RU004003"/>
    </source>
</evidence>
<sequence>MKKRVFLLDTSLLSTLCLLMFPLQHVYAITPVSMESTDAASASPNPFEQASKPVNKIITVPAKGTGVLIDNSAKLAVPSMANAASPATASTAVPTACAPATLPARCVSPKPTAQVRRNPVRVHPLAARAAASEPVYAPVQPLSIVLGEIKLVPVKGKVTRVALGNGNIVSATAVDKNLLLIAEQVGDTSLMVWSGNTVDNYRVQVLSKDMALVRSKVEALIGDNKGIVITQVGPDLMLSGTAHREVLARIGGRLAELPNVVNNIQEDQGSAFTRSVLFRLTFVEVKRTLLEQLGINWANDAAGPTIGATGVAKNTGIYGNISPPRGEGNLLAANPEFITRNGATRGIFFGLATTLTSRLNLGITDGDARVLASPELTARSGGKARLQVGGEVPIPLTGAFGATTVEFKPYGMLFDIEPTIDASDTISAKLSTELSQIDTAVSVGGIPGFITRNTATEVSIKPGEVVALSGLVNSELSSAIDRVPALSRIPIFGRLFRSDDFRNNKTELVVLVQAEIIKAGDGLATQLRERGLEGQREFERKVQGSTKPPFDINPSSPAGRKE</sequence>
<accession>A0A7Z2W0E5</accession>
<feature type="compositionally biased region" description="Basic and acidic residues" evidence="2">
    <location>
        <begin position="532"/>
        <end position="542"/>
    </location>
</feature>
<dbReference type="InterPro" id="IPR001775">
    <property type="entry name" value="GspD/PilQ"/>
</dbReference>
<comment type="similarity">
    <text evidence="1">Belongs to the bacterial secretin family.</text>
</comment>
<dbReference type="AlphaFoldDB" id="A0A7Z2W0E5"/>
<protein>
    <submittedName>
        <fullName evidence="5">Type II and III secretion system protein</fullName>
    </submittedName>
</protein>
<dbReference type="PRINTS" id="PR00811">
    <property type="entry name" value="BCTERIALGSPD"/>
</dbReference>
<dbReference type="EMBL" id="CP051685">
    <property type="protein sequence ID" value="QJE02828.1"/>
    <property type="molecule type" value="Genomic_DNA"/>
</dbReference>